<dbReference type="EMBL" id="CP002565">
    <property type="protein sequence ID" value="AEB67709.1"/>
    <property type="molecule type" value="Genomic_DNA"/>
</dbReference>
<dbReference type="HOGENOM" id="CLU_038034_13_4_2"/>
<proteinExistence type="predicted"/>
<dbReference type="AlphaFoldDB" id="F4BYT2"/>
<dbReference type="KEGG" id="mcj:MCON_0945"/>
<reference evidence="2 3" key="1">
    <citation type="journal article" date="2011" name="J. Bacteriol.">
        <title>Complete genome sequence of Methanosaeta concilii, a specialist in aceticlastic methanogenesis.</title>
        <authorList>
            <person name="Barber R.D."/>
            <person name="Zhang L."/>
            <person name="Harnack M."/>
            <person name="Olson M.V."/>
            <person name="Kaul R."/>
            <person name="Ingram-Smith C."/>
            <person name="Smith K.S."/>
        </authorList>
    </citation>
    <scope>NUCLEOTIDE SEQUENCE [LARGE SCALE GENOMIC DNA]</scope>
    <source>
        <strain evidence="3">ATCC 5969 / DSM 3671 / JCM 10134 / NBRC 103675 / OCM 69 / GP-6</strain>
    </source>
</reference>
<dbReference type="InParanoid" id="F4BYT2"/>
<dbReference type="PANTHER" id="PTHR30535:SF34">
    <property type="entry name" value="MOLYBDATE-BINDING PROTEIN MOLA"/>
    <property type="match status" value="1"/>
</dbReference>
<protein>
    <submittedName>
        <fullName evidence="2">Periplasmic binding protein</fullName>
    </submittedName>
</protein>
<dbReference type="STRING" id="990316.MCON_0945"/>
<sequence>MAVDVPADIDRVVTISDGLIEGTMLVLGEEDKIVGIGSTCLPKIWNYTYESVKGEPIIYQDGANPVSLLYPHLRELPIVANGDAAPNFEAIAELEPDVVILRAGDCSLRYNDETAQKTISSFEALRIPLVVLYAHNFNEEQNKDISTISDEIRIIGSVFGKEAEADELAEYLEVQVDLVSQRTEDVSEEQKPKVLILGLSPSARKEGGAGQVFGLDTIESYFIENLVHAENAYHDPGYFKTLNAEQLLALDPDAIVLCTASGYHPPRELYEAPYYQNLQEMRAVKDRNVTALPWSPCNCAKRLEYPIDVMVIAKAAYPDQFQDIDLAQWLLDFYKNVYGVDRETAEKLRSAQWMDWTTED</sequence>
<evidence type="ECO:0000313" key="2">
    <source>
        <dbReference type="EMBL" id="AEB67709.1"/>
    </source>
</evidence>
<accession>F4BYT2</accession>
<dbReference type="InterPro" id="IPR002491">
    <property type="entry name" value="ABC_transptr_periplasmic_BD"/>
</dbReference>
<name>F4BYT2_METSG</name>
<dbReference type="InterPro" id="IPR050902">
    <property type="entry name" value="ABC_Transporter_SBP"/>
</dbReference>
<organism evidence="2 3">
    <name type="scientific">Methanothrix soehngenii (strain ATCC 5969 / DSM 3671 / JCM 10134 / NBRC 103675 / OCM 69 / GP-6)</name>
    <name type="common">Methanosaeta concilii</name>
    <dbReference type="NCBI Taxonomy" id="990316"/>
    <lineage>
        <taxon>Archaea</taxon>
        <taxon>Methanobacteriati</taxon>
        <taxon>Methanobacteriota</taxon>
        <taxon>Stenosarchaea group</taxon>
        <taxon>Methanomicrobia</taxon>
        <taxon>Methanotrichales</taxon>
        <taxon>Methanotrichaceae</taxon>
        <taxon>Methanothrix</taxon>
    </lineage>
</organism>
<dbReference type="PROSITE" id="PS50983">
    <property type="entry name" value="FE_B12_PBP"/>
    <property type="match status" value="1"/>
</dbReference>
<dbReference type="Gene3D" id="3.40.50.1980">
    <property type="entry name" value="Nitrogenase molybdenum iron protein domain"/>
    <property type="match status" value="2"/>
</dbReference>
<dbReference type="Proteomes" id="UP000007807">
    <property type="component" value="Chromosome"/>
</dbReference>
<keyword evidence="3" id="KW-1185">Reference proteome</keyword>
<dbReference type="Pfam" id="PF01497">
    <property type="entry name" value="Peripla_BP_2"/>
    <property type="match status" value="1"/>
</dbReference>
<feature type="domain" description="Fe/B12 periplasmic-binding" evidence="1">
    <location>
        <begin position="11"/>
        <end position="320"/>
    </location>
</feature>
<dbReference type="SUPFAM" id="SSF53807">
    <property type="entry name" value="Helical backbone' metal receptor"/>
    <property type="match status" value="1"/>
</dbReference>
<gene>
    <name evidence="2" type="ordered locus">MCON_0945</name>
</gene>
<dbReference type="PANTHER" id="PTHR30535">
    <property type="entry name" value="VITAMIN B12-BINDING PROTEIN"/>
    <property type="match status" value="1"/>
</dbReference>
<evidence type="ECO:0000259" key="1">
    <source>
        <dbReference type="PROSITE" id="PS50983"/>
    </source>
</evidence>
<evidence type="ECO:0000313" key="3">
    <source>
        <dbReference type="Proteomes" id="UP000007807"/>
    </source>
</evidence>